<dbReference type="InterPro" id="IPR027470">
    <property type="entry name" value="Cation_efflux_CTD"/>
</dbReference>
<evidence type="ECO:0000256" key="8">
    <source>
        <dbReference type="ARBA" id="ARBA00022989"/>
    </source>
</evidence>
<name>A0A3M0A7N3_9GAMM</name>
<dbReference type="PANTHER" id="PTHR43840:SF41">
    <property type="entry name" value="CATION-EFFLUX PUMP FIEF"/>
    <property type="match status" value="1"/>
</dbReference>
<dbReference type="SUPFAM" id="SSF161111">
    <property type="entry name" value="Cation efflux protein transmembrane domain-like"/>
    <property type="match status" value="1"/>
</dbReference>
<feature type="transmembrane region" description="Helical" evidence="15">
    <location>
        <begin position="120"/>
        <end position="140"/>
    </location>
</feature>
<dbReference type="Proteomes" id="UP000267187">
    <property type="component" value="Unassembled WGS sequence"/>
</dbReference>
<evidence type="ECO:0000256" key="13">
    <source>
        <dbReference type="ARBA" id="ARBA00062926"/>
    </source>
</evidence>
<dbReference type="RefSeq" id="WP_121877456.1">
    <property type="nucleotide sequence ID" value="NZ_REFJ01000005.1"/>
</dbReference>
<evidence type="ECO:0000256" key="11">
    <source>
        <dbReference type="ARBA" id="ARBA00047695"/>
    </source>
</evidence>
<evidence type="ECO:0000256" key="4">
    <source>
        <dbReference type="ARBA" id="ARBA00022475"/>
    </source>
</evidence>
<dbReference type="GO" id="GO:0015341">
    <property type="term" value="F:zinc efflux antiporter activity"/>
    <property type="evidence" value="ECO:0007669"/>
    <property type="project" value="TreeGrafter"/>
</dbReference>
<evidence type="ECO:0000256" key="7">
    <source>
        <dbReference type="ARBA" id="ARBA00022906"/>
    </source>
</evidence>
<keyword evidence="19" id="KW-1185">Reference proteome</keyword>
<evidence type="ECO:0000256" key="6">
    <source>
        <dbReference type="ARBA" id="ARBA00022692"/>
    </source>
</evidence>
<feature type="transmembrane region" description="Helical" evidence="15">
    <location>
        <begin position="186"/>
        <end position="204"/>
    </location>
</feature>
<dbReference type="PANTHER" id="PTHR43840">
    <property type="entry name" value="MITOCHONDRIAL METAL TRANSPORTER 1-RELATED"/>
    <property type="match status" value="1"/>
</dbReference>
<sequence length="307" mass="33879">MSEHLITAERREKLLRWVSIASISVAIILVATKLAAWWYSDSVSLMASLIDSVMDAGASLINFLAIRYALKPADDDHRFGHGKAEALASLLQSILIALSSVFLLFYAIDRISNPTELNFAAIAIAVMVLSLFLTISLVLFQRYVVRRTKSTVVSADSLHYLSDILANIAVIVALVLAGYGFKGVDAWLGVVIGIYIAYSAWEIASEAIDLLLDKELDDETRERICEQVRSVPKVIGLHDLRTRDSGGVVFVQMHLELPDQMPLLEAHKIADQVEERVLSLFPKAEVLVHQDPISVVPEPHPLPAEDS</sequence>
<feature type="transmembrane region" description="Helical" evidence="15">
    <location>
        <begin position="160"/>
        <end position="180"/>
    </location>
</feature>
<evidence type="ECO:0000256" key="3">
    <source>
        <dbReference type="ARBA" id="ARBA00022448"/>
    </source>
</evidence>
<keyword evidence="3" id="KW-0813">Transport</keyword>
<feature type="domain" description="Cation efflux protein cytoplasmic" evidence="17">
    <location>
        <begin position="216"/>
        <end position="292"/>
    </location>
</feature>
<keyword evidence="5" id="KW-0410">Iron transport</keyword>
<feature type="transmembrane region" description="Helical" evidence="15">
    <location>
        <begin position="45"/>
        <end position="65"/>
    </location>
</feature>
<evidence type="ECO:0000313" key="18">
    <source>
        <dbReference type="EMBL" id="RMA78818.1"/>
    </source>
</evidence>
<protein>
    <recommendedName>
        <fullName evidence="14">Cation-efflux pump FieF</fullName>
    </recommendedName>
</protein>
<dbReference type="GO" id="GO:0015086">
    <property type="term" value="F:cadmium ion transmembrane transporter activity"/>
    <property type="evidence" value="ECO:0007669"/>
    <property type="project" value="TreeGrafter"/>
</dbReference>
<keyword evidence="7" id="KW-0406">Ion transport</keyword>
<evidence type="ECO:0000256" key="1">
    <source>
        <dbReference type="ARBA" id="ARBA00004651"/>
    </source>
</evidence>
<dbReference type="GO" id="GO:0006882">
    <property type="term" value="P:intracellular zinc ion homeostasis"/>
    <property type="evidence" value="ECO:0007669"/>
    <property type="project" value="TreeGrafter"/>
</dbReference>
<feature type="transmembrane region" description="Helical" evidence="15">
    <location>
        <begin position="86"/>
        <end position="108"/>
    </location>
</feature>
<feature type="domain" description="Cation efflux protein transmembrane" evidence="16">
    <location>
        <begin position="20"/>
        <end position="212"/>
    </location>
</feature>
<dbReference type="InterPro" id="IPR036837">
    <property type="entry name" value="Cation_efflux_CTD_sf"/>
</dbReference>
<evidence type="ECO:0000256" key="12">
    <source>
        <dbReference type="ARBA" id="ARBA00050984"/>
    </source>
</evidence>
<evidence type="ECO:0000259" key="16">
    <source>
        <dbReference type="Pfam" id="PF01545"/>
    </source>
</evidence>
<keyword evidence="4" id="KW-1003">Cell membrane</keyword>
<evidence type="ECO:0000259" key="17">
    <source>
        <dbReference type="Pfam" id="PF16916"/>
    </source>
</evidence>
<comment type="subcellular location">
    <subcellularLocation>
        <location evidence="1">Cell membrane</location>
        <topology evidence="1">Multi-pass membrane protein</topology>
    </subcellularLocation>
</comment>
<comment type="catalytic activity">
    <reaction evidence="11">
        <text>Zn(2+)(in) + H(+)(out) = Zn(2+)(out) + H(+)(in)</text>
        <dbReference type="Rhea" id="RHEA:28839"/>
        <dbReference type="ChEBI" id="CHEBI:15378"/>
        <dbReference type="ChEBI" id="CHEBI:29105"/>
    </reaction>
</comment>
<comment type="similarity">
    <text evidence="2">Belongs to the cation diffusion facilitator (CDF) transporter (TC 2.A.4) family. FieF subfamily.</text>
</comment>
<dbReference type="InterPro" id="IPR027469">
    <property type="entry name" value="Cation_efflux_TMD_sf"/>
</dbReference>
<dbReference type="NCBIfam" id="TIGR01297">
    <property type="entry name" value="CDF"/>
    <property type="match status" value="1"/>
</dbReference>
<evidence type="ECO:0000256" key="15">
    <source>
        <dbReference type="SAM" id="Phobius"/>
    </source>
</evidence>
<organism evidence="18 19">
    <name type="scientific">Umboniibacter marinipuniceus</name>
    <dbReference type="NCBI Taxonomy" id="569599"/>
    <lineage>
        <taxon>Bacteria</taxon>
        <taxon>Pseudomonadati</taxon>
        <taxon>Pseudomonadota</taxon>
        <taxon>Gammaproteobacteria</taxon>
        <taxon>Cellvibrionales</taxon>
        <taxon>Cellvibrionaceae</taxon>
        <taxon>Umboniibacter</taxon>
    </lineage>
</organism>
<keyword evidence="7" id="KW-0862">Zinc</keyword>
<evidence type="ECO:0000256" key="14">
    <source>
        <dbReference type="ARBA" id="ARBA00072262"/>
    </source>
</evidence>
<keyword evidence="9 15" id="KW-0472">Membrane</keyword>
<keyword evidence="6 15" id="KW-0812">Transmembrane</keyword>
<reference evidence="18 19" key="1">
    <citation type="submission" date="2018-10" db="EMBL/GenBank/DDBJ databases">
        <title>Genomic Encyclopedia of Type Strains, Phase IV (KMG-IV): sequencing the most valuable type-strain genomes for metagenomic binning, comparative biology and taxonomic classification.</title>
        <authorList>
            <person name="Goeker M."/>
        </authorList>
    </citation>
    <scope>NUCLEOTIDE SEQUENCE [LARGE SCALE GENOMIC DNA]</scope>
    <source>
        <strain evidence="18 19">DSM 25080</strain>
    </source>
</reference>
<evidence type="ECO:0000256" key="5">
    <source>
        <dbReference type="ARBA" id="ARBA00022496"/>
    </source>
</evidence>
<dbReference type="InterPro" id="IPR002524">
    <property type="entry name" value="Cation_efflux"/>
</dbReference>
<comment type="catalytic activity">
    <reaction evidence="12">
        <text>Cd(2+)(in) + H(+)(out) = Cd(2+)(out) + H(+)(in)</text>
        <dbReference type="Rhea" id="RHEA:28739"/>
        <dbReference type="ChEBI" id="CHEBI:15378"/>
        <dbReference type="ChEBI" id="CHEBI:48775"/>
    </reaction>
</comment>
<keyword evidence="5" id="KW-0408">Iron</keyword>
<evidence type="ECO:0000256" key="9">
    <source>
        <dbReference type="ARBA" id="ARBA00023136"/>
    </source>
</evidence>
<evidence type="ECO:0000256" key="2">
    <source>
        <dbReference type="ARBA" id="ARBA00010212"/>
    </source>
</evidence>
<dbReference type="FunFam" id="1.20.1510.10:FF:000001">
    <property type="entry name" value="Ferrous-iron efflux pump FieF"/>
    <property type="match status" value="1"/>
</dbReference>
<feature type="transmembrane region" description="Helical" evidence="15">
    <location>
        <begin position="14"/>
        <end position="39"/>
    </location>
</feature>
<comment type="catalytic activity">
    <reaction evidence="10">
        <text>Fe(2+)(in) + H(+)(out) = Fe(2+)(out) + H(+)(in)</text>
        <dbReference type="Rhea" id="RHEA:29439"/>
        <dbReference type="ChEBI" id="CHEBI:15378"/>
        <dbReference type="ChEBI" id="CHEBI:29033"/>
    </reaction>
</comment>
<keyword evidence="8 15" id="KW-1133">Transmembrane helix</keyword>
<evidence type="ECO:0000256" key="10">
    <source>
        <dbReference type="ARBA" id="ARBA00035584"/>
    </source>
</evidence>
<keyword evidence="7" id="KW-0864">Zinc transport</keyword>
<dbReference type="InterPro" id="IPR050291">
    <property type="entry name" value="CDF_Transporter"/>
</dbReference>
<dbReference type="Gene3D" id="1.20.1510.10">
    <property type="entry name" value="Cation efflux protein transmembrane domain"/>
    <property type="match status" value="1"/>
</dbReference>
<dbReference type="EMBL" id="REFJ01000005">
    <property type="protein sequence ID" value="RMA78818.1"/>
    <property type="molecule type" value="Genomic_DNA"/>
</dbReference>
<dbReference type="Gene3D" id="3.30.70.1350">
    <property type="entry name" value="Cation efflux protein, cytoplasmic domain"/>
    <property type="match status" value="1"/>
</dbReference>
<dbReference type="SUPFAM" id="SSF160240">
    <property type="entry name" value="Cation efflux protein cytoplasmic domain-like"/>
    <property type="match status" value="1"/>
</dbReference>
<dbReference type="AlphaFoldDB" id="A0A3M0A7N3"/>
<dbReference type="Pfam" id="PF16916">
    <property type="entry name" value="ZT_dimer"/>
    <property type="match status" value="1"/>
</dbReference>
<dbReference type="GO" id="GO:0015093">
    <property type="term" value="F:ferrous iron transmembrane transporter activity"/>
    <property type="evidence" value="ECO:0007669"/>
    <property type="project" value="TreeGrafter"/>
</dbReference>
<accession>A0A3M0A7N3</accession>
<comment type="caution">
    <text evidence="18">The sequence shown here is derived from an EMBL/GenBank/DDBJ whole genome shotgun (WGS) entry which is preliminary data.</text>
</comment>
<dbReference type="Pfam" id="PF01545">
    <property type="entry name" value="Cation_efflux"/>
    <property type="match status" value="1"/>
</dbReference>
<proteinExistence type="inferred from homology"/>
<dbReference type="FunFam" id="3.30.70.1350:FF:000002">
    <property type="entry name" value="Ferrous-iron efflux pump FieF"/>
    <property type="match status" value="1"/>
</dbReference>
<evidence type="ECO:0000313" key="19">
    <source>
        <dbReference type="Proteomes" id="UP000267187"/>
    </source>
</evidence>
<dbReference type="InterPro" id="IPR058533">
    <property type="entry name" value="Cation_efflux_TM"/>
</dbReference>
<comment type="subunit">
    <text evidence="13">Homodimer. The subunits are held together in a parallel orientation through zinc binding at the interface of the cytoplasmic domains.</text>
</comment>
<dbReference type="GO" id="GO:0005886">
    <property type="term" value="C:plasma membrane"/>
    <property type="evidence" value="ECO:0007669"/>
    <property type="project" value="UniProtKB-SubCell"/>
</dbReference>
<gene>
    <name evidence="18" type="ORF">DFR27_2157</name>
</gene>
<dbReference type="OrthoDB" id="9806522at2"/>